<proteinExistence type="predicted"/>
<name>A0A934VVQ1_9BACT</name>
<dbReference type="AlphaFoldDB" id="A0A934VVQ1"/>
<protein>
    <submittedName>
        <fullName evidence="1">Uncharacterized protein</fullName>
    </submittedName>
</protein>
<comment type="caution">
    <text evidence="1">The sequence shown here is derived from an EMBL/GenBank/DDBJ whole genome shotgun (WGS) entry which is preliminary data.</text>
</comment>
<reference evidence="1" key="1">
    <citation type="submission" date="2021-01" db="EMBL/GenBank/DDBJ databases">
        <title>Modified the classification status of verrucomicrobia.</title>
        <authorList>
            <person name="Feng X."/>
        </authorList>
    </citation>
    <scope>NUCLEOTIDE SEQUENCE</scope>
    <source>
        <strain evidence="1">KCTC 22041</strain>
    </source>
</reference>
<organism evidence="1 2">
    <name type="scientific">Luteolibacter pohnpeiensis</name>
    <dbReference type="NCBI Taxonomy" id="454153"/>
    <lineage>
        <taxon>Bacteria</taxon>
        <taxon>Pseudomonadati</taxon>
        <taxon>Verrucomicrobiota</taxon>
        <taxon>Verrucomicrobiia</taxon>
        <taxon>Verrucomicrobiales</taxon>
        <taxon>Verrucomicrobiaceae</taxon>
        <taxon>Luteolibacter</taxon>
    </lineage>
</organism>
<accession>A0A934VVQ1</accession>
<evidence type="ECO:0000313" key="2">
    <source>
        <dbReference type="Proteomes" id="UP000603141"/>
    </source>
</evidence>
<evidence type="ECO:0000313" key="1">
    <source>
        <dbReference type="EMBL" id="MBK1883792.1"/>
    </source>
</evidence>
<sequence length="77" mass="8163">MDGLSDASYIGSTGTSVDETAFGKATLKNFGGEDYRAACTIIPSPSASTTRHRCRSTTARSEREVGAVQGQRCVIFN</sequence>
<gene>
    <name evidence="1" type="ORF">JIN85_15345</name>
</gene>
<keyword evidence="2" id="KW-1185">Reference proteome</keyword>
<dbReference type="Proteomes" id="UP000603141">
    <property type="component" value="Unassembled WGS sequence"/>
</dbReference>
<dbReference type="EMBL" id="JAENIJ010000027">
    <property type="protein sequence ID" value="MBK1883792.1"/>
    <property type="molecule type" value="Genomic_DNA"/>
</dbReference>